<dbReference type="EMBL" id="FTOA01000004">
    <property type="protein sequence ID" value="SIS87276.1"/>
    <property type="molecule type" value="Genomic_DNA"/>
</dbReference>
<evidence type="ECO:0000259" key="1">
    <source>
        <dbReference type="PROSITE" id="PS50206"/>
    </source>
</evidence>
<accession>A0A1N7MM94</accession>
<dbReference type="InterPro" id="IPR036873">
    <property type="entry name" value="Rhodanese-like_dom_sf"/>
</dbReference>
<sequence>MLRLLLSVLTVLILLPVSSGRAVDIPDGYRAPPYLAATPDHLPGATTITAAQALALQEQGAVLIDASPLTLGSYGEQTDQWIVKADHPSIAGSVWLPNVGEQQPSPAIERWFAAELARLSEGRRDAPLVFFCRPDCWMSWNAGRRALSLGYQQVYWYRDGIPGWELELYPLVPTARPQPFYDVAP</sequence>
<dbReference type="Proteomes" id="UP000185678">
    <property type="component" value="Unassembled WGS sequence"/>
</dbReference>
<dbReference type="PROSITE" id="PS50206">
    <property type="entry name" value="RHODANESE_3"/>
    <property type="match status" value="1"/>
</dbReference>
<dbReference type="NCBIfam" id="TIGR03865">
    <property type="entry name" value="PQQ_CXXCW"/>
    <property type="match status" value="1"/>
</dbReference>
<dbReference type="STRING" id="80876.SAMN05421779_104224"/>
<organism evidence="2 3">
    <name type="scientific">Insolitispirillum peregrinum</name>
    <dbReference type="NCBI Taxonomy" id="80876"/>
    <lineage>
        <taxon>Bacteria</taxon>
        <taxon>Pseudomonadati</taxon>
        <taxon>Pseudomonadota</taxon>
        <taxon>Alphaproteobacteria</taxon>
        <taxon>Rhodospirillales</taxon>
        <taxon>Novispirillaceae</taxon>
        <taxon>Insolitispirillum</taxon>
    </lineage>
</organism>
<dbReference type="RefSeq" id="WP_084194801.1">
    <property type="nucleotide sequence ID" value="NZ_FTOA01000004.1"/>
</dbReference>
<dbReference type="SUPFAM" id="SSF52821">
    <property type="entry name" value="Rhodanese/Cell cycle control phosphatase"/>
    <property type="match status" value="1"/>
</dbReference>
<protein>
    <submittedName>
        <fullName evidence="2">PQQ-dependent catabolism-associated CXXCW motif protein</fullName>
    </submittedName>
</protein>
<dbReference type="CDD" id="cd00158">
    <property type="entry name" value="RHOD"/>
    <property type="match status" value="1"/>
</dbReference>
<reference evidence="2 3" key="1">
    <citation type="submission" date="2017-01" db="EMBL/GenBank/DDBJ databases">
        <authorList>
            <person name="Mah S.A."/>
            <person name="Swanson W.J."/>
            <person name="Moy G.W."/>
            <person name="Vacquier V.D."/>
        </authorList>
    </citation>
    <scope>NUCLEOTIDE SEQUENCE [LARGE SCALE GENOMIC DNA]</scope>
    <source>
        <strain evidence="2 3">DSM 11589</strain>
    </source>
</reference>
<dbReference type="InterPro" id="IPR022376">
    <property type="entry name" value="PQQ_CXXCW"/>
</dbReference>
<gene>
    <name evidence="2" type="ORF">SAMN05421779_104224</name>
</gene>
<dbReference type="InterPro" id="IPR001763">
    <property type="entry name" value="Rhodanese-like_dom"/>
</dbReference>
<keyword evidence="3" id="KW-1185">Reference proteome</keyword>
<proteinExistence type="predicted"/>
<dbReference type="AlphaFoldDB" id="A0A1N7MM94"/>
<evidence type="ECO:0000313" key="3">
    <source>
        <dbReference type="Proteomes" id="UP000185678"/>
    </source>
</evidence>
<evidence type="ECO:0000313" key="2">
    <source>
        <dbReference type="EMBL" id="SIS87276.1"/>
    </source>
</evidence>
<feature type="domain" description="Rhodanese" evidence="1">
    <location>
        <begin position="112"/>
        <end position="173"/>
    </location>
</feature>
<dbReference type="Gene3D" id="3.40.250.10">
    <property type="entry name" value="Rhodanese-like domain"/>
    <property type="match status" value="1"/>
</dbReference>
<name>A0A1N7MM94_9PROT</name>
<dbReference type="Pfam" id="PF00581">
    <property type="entry name" value="Rhodanese"/>
    <property type="match status" value="1"/>
</dbReference>